<accession>A0A7S3T9B0</accession>
<dbReference type="GO" id="GO:0008270">
    <property type="term" value="F:zinc ion binding"/>
    <property type="evidence" value="ECO:0007669"/>
    <property type="project" value="UniProtKB-KW"/>
</dbReference>
<feature type="compositionally biased region" description="Gly residues" evidence="2">
    <location>
        <begin position="91"/>
        <end position="110"/>
    </location>
</feature>
<evidence type="ECO:0000256" key="1">
    <source>
        <dbReference type="PROSITE-ProRule" id="PRU00723"/>
    </source>
</evidence>
<feature type="zinc finger region" description="C3H1-type" evidence="1">
    <location>
        <begin position="58"/>
        <end position="85"/>
    </location>
</feature>
<name>A0A7S3T9B0_EMIHU</name>
<evidence type="ECO:0000256" key="2">
    <source>
        <dbReference type="SAM" id="MobiDB-lite"/>
    </source>
</evidence>
<evidence type="ECO:0000313" key="4">
    <source>
        <dbReference type="EMBL" id="CAE0577671.1"/>
    </source>
</evidence>
<keyword evidence="1" id="KW-0862">Zinc</keyword>
<proteinExistence type="predicted"/>
<feature type="region of interest" description="Disordered" evidence="2">
    <location>
        <begin position="25"/>
        <end position="58"/>
    </location>
</feature>
<dbReference type="EMBL" id="HBIR01044169">
    <property type="protein sequence ID" value="CAE0577671.1"/>
    <property type="molecule type" value="Transcribed_RNA"/>
</dbReference>
<dbReference type="AlphaFoldDB" id="A0A7S3T9B0"/>
<feature type="region of interest" description="Disordered" evidence="2">
    <location>
        <begin position="91"/>
        <end position="118"/>
    </location>
</feature>
<dbReference type="PROSITE" id="PS50103">
    <property type="entry name" value="ZF_C3H1"/>
    <property type="match status" value="1"/>
</dbReference>
<feature type="compositionally biased region" description="Basic residues" evidence="2">
    <location>
        <begin position="25"/>
        <end position="36"/>
    </location>
</feature>
<evidence type="ECO:0000259" key="3">
    <source>
        <dbReference type="PROSITE" id="PS50103"/>
    </source>
</evidence>
<keyword evidence="1" id="KW-0863">Zinc-finger</keyword>
<sequence length="442" mass="45617">MSPSRAAVLVASASLVVIVLSLRRRTPSSAKHRRRSTAAAPPSVSLGPNGLERMAGGNPAGEPCPSIARFGKCNKRACSYSHQLAHALSARGGGGGDATGSGGGGGGGSGKPRRGGQSALRSRFYAKSADGLLPYSLRFVDRFLRWECGRHLLGLGLFPDAKEISESVACLQAVLEHCAQHAFSPASGDTLVVCVGDGRTPRTAALVAMRSRWDCVSIDPALAGLEPPAAGEEGEGGSGDGGSSGGGECDSRCGECSDGDPAAEPLARLEKVAQARRGGGGGGAPKPLPVPKELRHANLLSQEASDAARAQRARLRTELRSIARLRLLSCRAEEAAVWVAARVTSVVVMLPHAHVTPDEALGCLRFGGERERGSAVPAIAVVQLPCCGYVWHGTALGQPPDVERLDGRICAAARTVRVWRDVSAHFNFGASARGLGARTAGG</sequence>
<protein>
    <recommendedName>
        <fullName evidence="3">C3H1-type domain-containing protein</fullName>
    </recommendedName>
</protein>
<gene>
    <name evidence="4" type="ORF">EHUX00137_LOCUS34479</name>
</gene>
<feature type="region of interest" description="Disordered" evidence="2">
    <location>
        <begin position="226"/>
        <end position="255"/>
    </location>
</feature>
<reference evidence="4" key="1">
    <citation type="submission" date="2021-01" db="EMBL/GenBank/DDBJ databases">
        <authorList>
            <person name="Corre E."/>
            <person name="Pelletier E."/>
            <person name="Niang G."/>
            <person name="Scheremetjew M."/>
            <person name="Finn R."/>
            <person name="Kale V."/>
            <person name="Holt S."/>
            <person name="Cochrane G."/>
            <person name="Meng A."/>
            <person name="Brown T."/>
            <person name="Cohen L."/>
        </authorList>
    </citation>
    <scope>NUCLEOTIDE SEQUENCE</scope>
    <source>
        <strain evidence="4">379</strain>
    </source>
</reference>
<feature type="domain" description="C3H1-type" evidence="3">
    <location>
        <begin position="58"/>
        <end position="85"/>
    </location>
</feature>
<dbReference type="InterPro" id="IPR000571">
    <property type="entry name" value="Znf_CCCH"/>
</dbReference>
<keyword evidence="1" id="KW-0479">Metal-binding</keyword>
<feature type="compositionally biased region" description="Gly residues" evidence="2">
    <location>
        <begin position="236"/>
        <end position="248"/>
    </location>
</feature>
<organism evidence="4">
    <name type="scientific">Emiliania huxleyi</name>
    <name type="common">Coccolithophore</name>
    <name type="synonym">Pontosphaera huxleyi</name>
    <dbReference type="NCBI Taxonomy" id="2903"/>
    <lineage>
        <taxon>Eukaryota</taxon>
        <taxon>Haptista</taxon>
        <taxon>Haptophyta</taxon>
        <taxon>Prymnesiophyceae</taxon>
        <taxon>Isochrysidales</taxon>
        <taxon>Noelaerhabdaceae</taxon>
        <taxon>Emiliania</taxon>
    </lineage>
</organism>